<keyword evidence="2" id="KW-0732">Signal</keyword>
<comment type="caution">
    <text evidence="4">The sequence shown here is derived from an EMBL/GenBank/DDBJ whole genome shotgun (WGS) entry which is preliminary data.</text>
</comment>
<keyword evidence="5" id="KW-1185">Reference proteome</keyword>
<dbReference type="NCBIfam" id="TIGR04514">
    <property type="entry name" value="GWxTD_dom"/>
    <property type="match status" value="1"/>
</dbReference>
<feature type="region of interest" description="Disordered" evidence="1">
    <location>
        <begin position="28"/>
        <end position="67"/>
    </location>
</feature>
<feature type="chain" id="PRO_5018650382" evidence="2">
    <location>
        <begin position="29"/>
        <end position="583"/>
    </location>
</feature>
<feature type="compositionally biased region" description="Basic and acidic residues" evidence="1">
    <location>
        <begin position="48"/>
        <end position="67"/>
    </location>
</feature>
<protein>
    <submittedName>
        <fullName evidence="4">GWxTD domain-containing protein</fullName>
    </submittedName>
</protein>
<accession>A0A3R9WDR2</accession>
<evidence type="ECO:0000256" key="1">
    <source>
        <dbReference type="SAM" id="MobiDB-lite"/>
    </source>
</evidence>
<dbReference type="AlphaFoldDB" id="A0A3R9WDR2"/>
<evidence type="ECO:0000259" key="3">
    <source>
        <dbReference type="Pfam" id="PF20094"/>
    </source>
</evidence>
<dbReference type="OrthoDB" id="101347at2"/>
<dbReference type="EMBL" id="RSDW01000001">
    <property type="protein sequence ID" value="RSL14835.1"/>
    <property type="molecule type" value="Genomic_DNA"/>
</dbReference>
<dbReference type="RefSeq" id="WP_125483651.1">
    <property type="nucleotide sequence ID" value="NZ_RSDW01000001.1"/>
</dbReference>
<reference evidence="4 5" key="1">
    <citation type="submission" date="2018-12" db="EMBL/GenBank/DDBJ databases">
        <title>Sequencing of bacterial isolates from soil warming experiment in Harvard Forest, Massachusetts, USA.</title>
        <authorList>
            <person name="Deangelis K."/>
        </authorList>
    </citation>
    <scope>NUCLEOTIDE SEQUENCE [LARGE SCALE GENOMIC DNA]</scope>
    <source>
        <strain evidence="4 5">EB153</strain>
    </source>
</reference>
<organism evidence="4 5">
    <name type="scientific">Edaphobacter aggregans</name>
    <dbReference type="NCBI Taxonomy" id="570835"/>
    <lineage>
        <taxon>Bacteria</taxon>
        <taxon>Pseudomonadati</taxon>
        <taxon>Acidobacteriota</taxon>
        <taxon>Terriglobia</taxon>
        <taxon>Terriglobales</taxon>
        <taxon>Acidobacteriaceae</taxon>
        <taxon>Edaphobacter</taxon>
    </lineage>
</organism>
<gene>
    <name evidence="4" type="ORF">EDE15_0303</name>
</gene>
<dbReference type="Proteomes" id="UP000269669">
    <property type="component" value="Unassembled WGS sequence"/>
</dbReference>
<proteinExistence type="predicted"/>
<name>A0A3R9WDR2_9BACT</name>
<feature type="signal peptide" evidence="2">
    <location>
        <begin position="1"/>
        <end position="28"/>
    </location>
</feature>
<dbReference type="InterPro" id="IPR030959">
    <property type="entry name" value="GWxTD_dom"/>
</dbReference>
<dbReference type="Pfam" id="PF20094">
    <property type="entry name" value="GWxTD_dom"/>
    <property type="match status" value="1"/>
</dbReference>
<feature type="compositionally biased region" description="Low complexity" evidence="1">
    <location>
        <begin position="28"/>
        <end position="40"/>
    </location>
</feature>
<sequence>MTTSRQIVSGTSLLLLVLAMMGGQKLPAQNTTAPATQATPDGVTRGPVTEEKPDPLKRPPSDKEKIQQQKELRKELKGSYKTWLDQDVRWIITDQEMQAFKSLANDEERDQFIENFWLRRNPNPDSPENEYREEHYARIAYANEHFAAGKPGWKTDRGHIYIAYGKPDSIDSHPSGGSYERPMDEGGGNTSTYPFEIWHYRYLQGIGDNIDIEFVDSCMCGDYHMTIDRSEKDALKHVPGAGETLYEQQGQSSKADRFSGGGLEQLGNGPMSSQNQSKQFDRLNTFAKLMAPPEIKFKDLESYMVSSKILTGPPFLFDVRTDYVKVTNDTVIVPVTLQIRNKDITFNNKDGVATGTVNVLGRVSDLNHRAIQTFEETVTVQEPTELLAQAQNRASVYWKALPLRPGLYKIDIVIKDVNNPDHIGTWRRSINVPKYDDDKLAASSLILADEMTRVPSKEIGAGNFVIGNTHIRPRVPTGVATPVTFHRSQSLNFWMQVYNLGIDEKSKQNGATIEYDVVNMTTNQTILQTQELTSKTNPNADQVTLERTMPLASLQPGKYQITIKVNDGITKQQIAESAPFVVD</sequence>
<evidence type="ECO:0000313" key="4">
    <source>
        <dbReference type="EMBL" id="RSL14835.1"/>
    </source>
</evidence>
<evidence type="ECO:0000256" key="2">
    <source>
        <dbReference type="SAM" id="SignalP"/>
    </source>
</evidence>
<feature type="domain" description="GWxTD" evidence="3">
    <location>
        <begin position="84"/>
        <end position="172"/>
    </location>
</feature>
<evidence type="ECO:0000313" key="5">
    <source>
        <dbReference type="Proteomes" id="UP000269669"/>
    </source>
</evidence>